<evidence type="ECO:0000256" key="2">
    <source>
        <dbReference type="SAM" id="SignalP"/>
    </source>
</evidence>
<dbReference type="InterPro" id="IPR051477">
    <property type="entry name" value="Expansin_CellWall"/>
</dbReference>
<protein>
    <submittedName>
        <fullName evidence="3">Uncharacterized protein</fullName>
    </submittedName>
</protein>
<dbReference type="CDD" id="cd22191">
    <property type="entry name" value="DPBB_RlpA_EXP_N-like"/>
    <property type="match status" value="1"/>
</dbReference>
<accession>A0AAN6JKP5</accession>
<feature type="signal peptide" evidence="2">
    <location>
        <begin position="1"/>
        <end position="19"/>
    </location>
</feature>
<organism evidence="3 4">
    <name type="scientific">Tilletia horrida</name>
    <dbReference type="NCBI Taxonomy" id="155126"/>
    <lineage>
        <taxon>Eukaryota</taxon>
        <taxon>Fungi</taxon>
        <taxon>Dikarya</taxon>
        <taxon>Basidiomycota</taxon>
        <taxon>Ustilaginomycotina</taxon>
        <taxon>Exobasidiomycetes</taxon>
        <taxon>Tilletiales</taxon>
        <taxon>Tilletiaceae</taxon>
        <taxon>Tilletia</taxon>
    </lineage>
</organism>
<dbReference type="Proteomes" id="UP001176521">
    <property type="component" value="Unassembled WGS sequence"/>
</dbReference>
<evidence type="ECO:0000313" key="4">
    <source>
        <dbReference type="Proteomes" id="UP001176521"/>
    </source>
</evidence>
<feature type="chain" id="PRO_5043006192" evidence="2">
    <location>
        <begin position="20"/>
        <end position="172"/>
    </location>
</feature>
<dbReference type="Gene3D" id="2.40.40.10">
    <property type="entry name" value="RlpA-like domain"/>
    <property type="match status" value="1"/>
</dbReference>
<comment type="caution">
    <text evidence="3">The sequence shown here is derived from an EMBL/GenBank/DDBJ whole genome shotgun (WGS) entry which is preliminary data.</text>
</comment>
<dbReference type="InterPro" id="IPR036908">
    <property type="entry name" value="RlpA-like_sf"/>
</dbReference>
<name>A0AAN6JKP5_9BASI</name>
<gene>
    <name evidence="3" type="ORF">OC842_003922</name>
</gene>
<reference evidence="3" key="1">
    <citation type="journal article" date="2023" name="PhytoFront">
        <title>Draft Genome Resources of Seven Strains of Tilletia horrida, Causal Agent of Kernel Smut of Rice.</title>
        <authorList>
            <person name="Khanal S."/>
            <person name="Antony Babu S."/>
            <person name="Zhou X.G."/>
        </authorList>
    </citation>
    <scope>NUCLEOTIDE SEQUENCE</scope>
    <source>
        <strain evidence="3">TX3</strain>
    </source>
</reference>
<evidence type="ECO:0000256" key="1">
    <source>
        <dbReference type="ARBA" id="ARBA00022729"/>
    </source>
</evidence>
<keyword evidence="1 2" id="KW-0732">Signal</keyword>
<proteinExistence type="predicted"/>
<sequence>MQYGLSLTVLLSLATLGLATVVPMSKVPSAMQQSKCDTETGHTGVVHLLKITEDPAYIVAGDEGACGFAYKSDQYIACVSPGWLPAHCGQRVQVANPATGKQTTAIVGDACVPDPPTTKGQAPGKFTCQDIALTEAAYKRIGGDVDAGSIPTPLVWAFLDDGKKAGKKGGKQ</sequence>
<dbReference type="PANTHER" id="PTHR31836:SF21">
    <property type="entry name" value="EXPANSIN-LIKE PROTEIN 7"/>
    <property type="match status" value="1"/>
</dbReference>
<dbReference type="EMBL" id="JAPDMQ010000214">
    <property type="protein sequence ID" value="KAK0530453.1"/>
    <property type="molecule type" value="Genomic_DNA"/>
</dbReference>
<dbReference type="AlphaFoldDB" id="A0AAN6JKP5"/>
<dbReference type="PANTHER" id="PTHR31836">
    <property type="match status" value="1"/>
</dbReference>
<dbReference type="SUPFAM" id="SSF50685">
    <property type="entry name" value="Barwin-like endoglucanases"/>
    <property type="match status" value="1"/>
</dbReference>
<evidence type="ECO:0000313" key="3">
    <source>
        <dbReference type="EMBL" id="KAK0530453.1"/>
    </source>
</evidence>
<keyword evidence="4" id="KW-1185">Reference proteome</keyword>